<keyword evidence="3" id="KW-0479">Metal-binding</keyword>
<dbReference type="GO" id="GO:0005737">
    <property type="term" value="C:cytoplasm"/>
    <property type="evidence" value="ECO:0007669"/>
    <property type="project" value="UniProtKB-SubCell"/>
</dbReference>
<dbReference type="EMBL" id="BMJC01000005">
    <property type="protein sequence ID" value="GGB17566.1"/>
    <property type="molecule type" value="Genomic_DNA"/>
</dbReference>
<evidence type="ECO:0000313" key="7">
    <source>
        <dbReference type="Proteomes" id="UP000607559"/>
    </source>
</evidence>
<dbReference type="Pfam" id="PF01814">
    <property type="entry name" value="Hemerythrin"/>
    <property type="match status" value="1"/>
</dbReference>
<comment type="subcellular location">
    <subcellularLocation>
        <location evidence="1">Cytoplasm</location>
    </subcellularLocation>
</comment>
<dbReference type="InterPro" id="IPR019903">
    <property type="entry name" value="RIC_family"/>
</dbReference>
<sequence length="226" mass="26840">MPENSEFYPQVMQRYTTTPPSPGEQTEFISALLRVFDEKVFNARDFDSFSVELILDYIQRTHVFYLEKKLPEIEQSILLLSGHYEAQHPILTALQSFFHRYVKDLSEHINAEETLLLPYIQLLREAGRSPLDFSRFLLLRKEYSVERFLSDHHDTEDELKDIRQTIRLYEPPQTNESLYRILLMQLQVFEQDLCVHAHIEEEVLIPKAQNMERDLNTHLEIVSPFN</sequence>
<name>A0A8J2XVD0_9BACT</name>
<keyword evidence="4" id="KW-0408">Iron</keyword>
<protein>
    <recommendedName>
        <fullName evidence="5">Hemerythrin-like domain-containing protein</fullName>
    </recommendedName>
</protein>
<dbReference type="AlphaFoldDB" id="A0A8J2XVD0"/>
<evidence type="ECO:0000256" key="1">
    <source>
        <dbReference type="ARBA" id="ARBA00004496"/>
    </source>
</evidence>
<evidence type="ECO:0000313" key="6">
    <source>
        <dbReference type="EMBL" id="GGB17566.1"/>
    </source>
</evidence>
<dbReference type="Gene3D" id="1.20.120.520">
    <property type="entry name" value="nmb1532 protein domain like"/>
    <property type="match status" value="1"/>
</dbReference>
<organism evidence="6 7">
    <name type="scientific">Puia dinghuensis</name>
    <dbReference type="NCBI Taxonomy" id="1792502"/>
    <lineage>
        <taxon>Bacteria</taxon>
        <taxon>Pseudomonadati</taxon>
        <taxon>Bacteroidota</taxon>
        <taxon>Chitinophagia</taxon>
        <taxon>Chitinophagales</taxon>
        <taxon>Chitinophagaceae</taxon>
        <taxon>Puia</taxon>
    </lineage>
</organism>
<dbReference type="Proteomes" id="UP000607559">
    <property type="component" value="Unassembled WGS sequence"/>
</dbReference>
<dbReference type="InterPro" id="IPR012312">
    <property type="entry name" value="Hemerythrin-like"/>
</dbReference>
<dbReference type="RefSeq" id="WP_188936383.1">
    <property type="nucleotide sequence ID" value="NZ_BMJC01000005.1"/>
</dbReference>
<dbReference type="GO" id="GO:0046872">
    <property type="term" value="F:metal ion binding"/>
    <property type="evidence" value="ECO:0007669"/>
    <property type="project" value="UniProtKB-KW"/>
</dbReference>
<gene>
    <name evidence="6" type="ORF">GCM10011511_46700</name>
</gene>
<dbReference type="PANTHER" id="PTHR36438">
    <property type="entry name" value="IRON-SULFUR CLUSTER REPAIR PROTEIN YTFE"/>
    <property type="match status" value="1"/>
</dbReference>
<keyword evidence="2" id="KW-0963">Cytoplasm</keyword>
<evidence type="ECO:0000259" key="5">
    <source>
        <dbReference type="Pfam" id="PF01814"/>
    </source>
</evidence>
<accession>A0A8J2XVD0</accession>
<keyword evidence="7" id="KW-1185">Reference proteome</keyword>
<proteinExistence type="predicted"/>
<feature type="domain" description="Hemerythrin-like" evidence="5">
    <location>
        <begin position="85"/>
        <end position="208"/>
    </location>
</feature>
<comment type="caution">
    <text evidence="6">The sequence shown here is derived from an EMBL/GenBank/DDBJ whole genome shotgun (WGS) entry which is preliminary data.</text>
</comment>
<dbReference type="PANTHER" id="PTHR36438:SF1">
    <property type="entry name" value="IRON-SULFUR CLUSTER REPAIR PROTEIN YTFE"/>
    <property type="match status" value="1"/>
</dbReference>
<reference evidence="6" key="2">
    <citation type="submission" date="2020-09" db="EMBL/GenBank/DDBJ databases">
        <authorList>
            <person name="Sun Q."/>
            <person name="Zhou Y."/>
        </authorList>
    </citation>
    <scope>NUCLEOTIDE SEQUENCE</scope>
    <source>
        <strain evidence="6">CGMCC 1.15448</strain>
    </source>
</reference>
<evidence type="ECO:0000256" key="2">
    <source>
        <dbReference type="ARBA" id="ARBA00022490"/>
    </source>
</evidence>
<evidence type="ECO:0000256" key="3">
    <source>
        <dbReference type="ARBA" id="ARBA00022723"/>
    </source>
</evidence>
<reference evidence="6" key="1">
    <citation type="journal article" date="2014" name="Int. J. Syst. Evol. Microbiol.">
        <title>Complete genome sequence of Corynebacterium casei LMG S-19264T (=DSM 44701T), isolated from a smear-ripened cheese.</title>
        <authorList>
            <consortium name="US DOE Joint Genome Institute (JGI-PGF)"/>
            <person name="Walter F."/>
            <person name="Albersmeier A."/>
            <person name="Kalinowski J."/>
            <person name="Ruckert C."/>
        </authorList>
    </citation>
    <scope>NUCLEOTIDE SEQUENCE</scope>
    <source>
        <strain evidence="6">CGMCC 1.15448</strain>
    </source>
</reference>
<evidence type="ECO:0000256" key="4">
    <source>
        <dbReference type="ARBA" id="ARBA00023004"/>
    </source>
</evidence>